<reference evidence="1 2" key="1">
    <citation type="journal article" date="2023" name="Sci. Data">
        <title>Genome assembly of the Korean intertidal mud-creeper Batillaria attramentaria.</title>
        <authorList>
            <person name="Patra A.K."/>
            <person name="Ho P.T."/>
            <person name="Jun S."/>
            <person name="Lee S.J."/>
            <person name="Kim Y."/>
            <person name="Won Y.J."/>
        </authorList>
    </citation>
    <scope>NUCLEOTIDE SEQUENCE [LARGE SCALE GENOMIC DNA]</scope>
    <source>
        <strain evidence="1">Wonlab-2016</strain>
    </source>
</reference>
<dbReference type="EMBL" id="JACVVK020000483">
    <property type="protein sequence ID" value="KAK7471666.1"/>
    <property type="molecule type" value="Genomic_DNA"/>
</dbReference>
<evidence type="ECO:0000313" key="2">
    <source>
        <dbReference type="Proteomes" id="UP001519460"/>
    </source>
</evidence>
<protein>
    <submittedName>
        <fullName evidence="1">Uncharacterized protein</fullName>
    </submittedName>
</protein>
<dbReference type="Proteomes" id="UP001519460">
    <property type="component" value="Unassembled WGS sequence"/>
</dbReference>
<name>A0ABD0JE47_9CAEN</name>
<proteinExistence type="predicted"/>
<comment type="caution">
    <text evidence="1">The sequence shown here is derived from an EMBL/GenBank/DDBJ whole genome shotgun (WGS) entry which is preliminary data.</text>
</comment>
<evidence type="ECO:0000313" key="1">
    <source>
        <dbReference type="EMBL" id="KAK7471666.1"/>
    </source>
</evidence>
<gene>
    <name evidence="1" type="ORF">BaRGS_00035679</name>
</gene>
<sequence length="96" mass="10676">METETSNDCNNIPVLFIVSSDRHPAVSRDASPRKFDVRSLMRTRVDLISLSLCHEARKPGKFDPGGDGGWKSCNGLARHGKGRVWRQPGREKAMLA</sequence>
<organism evidence="1 2">
    <name type="scientific">Batillaria attramentaria</name>
    <dbReference type="NCBI Taxonomy" id="370345"/>
    <lineage>
        <taxon>Eukaryota</taxon>
        <taxon>Metazoa</taxon>
        <taxon>Spiralia</taxon>
        <taxon>Lophotrochozoa</taxon>
        <taxon>Mollusca</taxon>
        <taxon>Gastropoda</taxon>
        <taxon>Caenogastropoda</taxon>
        <taxon>Sorbeoconcha</taxon>
        <taxon>Cerithioidea</taxon>
        <taxon>Batillariidae</taxon>
        <taxon>Batillaria</taxon>
    </lineage>
</organism>
<dbReference type="AlphaFoldDB" id="A0ABD0JE47"/>
<accession>A0ABD0JE47</accession>
<keyword evidence="2" id="KW-1185">Reference proteome</keyword>